<reference evidence="1 2" key="1">
    <citation type="journal article" date="2020" name="Cell">
        <title>Large-Scale Comparative Analyses of Tick Genomes Elucidate Their Genetic Diversity and Vector Capacities.</title>
        <authorList>
            <consortium name="Tick Genome and Microbiome Consortium (TIGMIC)"/>
            <person name="Jia N."/>
            <person name="Wang J."/>
            <person name="Shi W."/>
            <person name="Du L."/>
            <person name="Sun Y."/>
            <person name="Zhan W."/>
            <person name="Jiang J.F."/>
            <person name="Wang Q."/>
            <person name="Zhang B."/>
            <person name="Ji P."/>
            <person name="Bell-Sakyi L."/>
            <person name="Cui X.M."/>
            <person name="Yuan T.T."/>
            <person name="Jiang B.G."/>
            <person name="Yang W.F."/>
            <person name="Lam T.T."/>
            <person name="Chang Q.C."/>
            <person name="Ding S.J."/>
            <person name="Wang X.J."/>
            <person name="Zhu J.G."/>
            <person name="Ruan X.D."/>
            <person name="Zhao L."/>
            <person name="Wei J.T."/>
            <person name="Ye R.Z."/>
            <person name="Que T.C."/>
            <person name="Du C.H."/>
            <person name="Zhou Y.H."/>
            <person name="Cheng J.X."/>
            <person name="Dai P.F."/>
            <person name="Guo W.B."/>
            <person name="Han X.H."/>
            <person name="Huang E.J."/>
            <person name="Li L.F."/>
            <person name="Wei W."/>
            <person name="Gao Y.C."/>
            <person name="Liu J.Z."/>
            <person name="Shao H.Z."/>
            <person name="Wang X."/>
            <person name="Wang C.C."/>
            <person name="Yang T.C."/>
            <person name="Huo Q.B."/>
            <person name="Li W."/>
            <person name="Chen H.Y."/>
            <person name="Chen S.E."/>
            <person name="Zhou L.G."/>
            <person name="Ni X.B."/>
            <person name="Tian J.H."/>
            <person name="Sheng Y."/>
            <person name="Liu T."/>
            <person name="Pan Y.S."/>
            <person name="Xia L.Y."/>
            <person name="Li J."/>
            <person name="Zhao F."/>
            <person name="Cao W.C."/>
        </authorList>
    </citation>
    <scope>NUCLEOTIDE SEQUENCE [LARGE SCALE GENOMIC DNA]</scope>
    <source>
        <strain evidence="1">Iper-2018</strain>
    </source>
</reference>
<proteinExistence type="predicted"/>
<keyword evidence="2" id="KW-1185">Reference proteome</keyword>
<sequence>MASTVLPTKGMCFSFSVPTDTDVDEIMEAFQVTAGSGGLKSLQHQASPGALDTQESDVANSSYSPGRLVIDDDTDITPGQREPSTRSVLLLSTQQAGKILRCKTTDALNEVVNRIREVQCGGARTHLIAVFVTRFDANCSSADVREHLGQFFGPKELRCTKLKTRYGGYSSFHVAAVDDDIEALFDPNIWPEGCLFREFQGRLTESRVRDENERIE</sequence>
<accession>A0AC60PT49</accession>
<evidence type="ECO:0000313" key="2">
    <source>
        <dbReference type="Proteomes" id="UP000805193"/>
    </source>
</evidence>
<comment type="caution">
    <text evidence="1">The sequence shown here is derived from an EMBL/GenBank/DDBJ whole genome shotgun (WGS) entry which is preliminary data.</text>
</comment>
<dbReference type="EMBL" id="JABSTQ010010062">
    <property type="protein sequence ID" value="KAG0423735.1"/>
    <property type="molecule type" value="Genomic_DNA"/>
</dbReference>
<protein>
    <submittedName>
        <fullName evidence="1">Uncharacterized protein</fullName>
    </submittedName>
</protein>
<organism evidence="1 2">
    <name type="scientific">Ixodes persulcatus</name>
    <name type="common">Taiga tick</name>
    <dbReference type="NCBI Taxonomy" id="34615"/>
    <lineage>
        <taxon>Eukaryota</taxon>
        <taxon>Metazoa</taxon>
        <taxon>Ecdysozoa</taxon>
        <taxon>Arthropoda</taxon>
        <taxon>Chelicerata</taxon>
        <taxon>Arachnida</taxon>
        <taxon>Acari</taxon>
        <taxon>Parasitiformes</taxon>
        <taxon>Ixodida</taxon>
        <taxon>Ixodoidea</taxon>
        <taxon>Ixodidae</taxon>
        <taxon>Ixodinae</taxon>
        <taxon>Ixodes</taxon>
    </lineage>
</organism>
<name>A0AC60PT49_IXOPE</name>
<evidence type="ECO:0000313" key="1">
    <source>
        <dbReference type="EMBL" id="KAG0423735.1"/>
    </source>
</evidence>
<dbReference type="Proteomes" id="UP000805193">
    <property type="component" value="Unassembled WGS sequence"/>
</dbReference>
<gene>
    <name evidence="1" type="ORF">HPB47_000521</name>
</gene>